<evidence type="ECO:0000313" key="2">
    <source>
        <dbReference type="Proteomes" id="UP000325255"/>
    </source>
</evidence>
<dbReference type="EMBL" id="VWPK01000068">
    <property type="protein sequence ID" value="KAA5608777.1"/>
    <property type="molecule type" value="Genomic_DNA"/>
</dbReference>
<organism evidence="1 2">
    <name type="scientific">Rhodovastum atsumiense</name>
    <dbReference type="NCBI Taxonomy" id="504468"/>
    <lineage>
        <taxon>Bacteria</taxon>
        <taxon>Pseudomonadati</taxon>
        <taxon>Pseudomonadota</taxon>
        <taxon>Alphaproteobacteria</taxon>
        <taxon>Acetobacterales</taxon>
        <taxon>Acetobacteraceae</taxon>
        <taxon>Rhodovastum</taxon>
    </lineage>
</organism>
<reference evidence="1 2" key="1">
    <citation type="submission" date="2019-09" db="EMBL/GenBank/DDBJ databases">
        <title>Genome sequence of Rhodovastum atsumiense, a diverse member of the Acetobacteraceae family of non-sulfur purple photosynthetic bacteria.</title>
        <authorList>
            <person name="Meyer T."/>
            <person name="Kyndt J."/>
        </authorList>
    </citation>
    <scope>NUCLEOTIDE SEQUENCE [LARGE SCALE GENOMIC DNA]</scope>
    <source>
        <strain evidence="1 2">DSM 21279</strain>
    </source>
</reference>
<comment type="caution">
    <text evidence="1">The sequence shown here is derived from an EMBL/GenBank/DDBJ whole genome shotgun (WGS) entry which is preliminary data.</text>
</comment>
<dbReference type="OrthoDB" id="7279376at2"/>
<sequence length="84" mass="9284">MLHRPLTMAVRRALIHLNDAASRADLLFLERWEIRPMPGLAAALRVSQLRRANPALVAEIRAELNRARAAEVVPVRIVARAGSG</sequence>
<gene>
    <name evidence="1" type="ORF">F1189_27430</name>
</gene>
<accession>A0A5M6ILG2</accession>
<dbReference type="AlphaFoldDB" id="A0A5M6ILG2"/>
<dbReference type="Proteomes" id="UP000325255">
    <property type="component" value="Unassembled WGS sequence"/>
</dbReference>
<dbReference type="RefSeq" id="WP_150045011.1">
    <property type="nucleotide sequence ID" value="NZ_OW485601.1"/>
</dbReference>
<evidence type="ECO:0000313" key="1">
    <source>
        <dbReference type="EMBL" id="KAA5608777.1"/>
    </source>
</evidence>
<protein>
    <submittedName>
        <fullName evidence="1">Uncharacterized protein</fullName>
    </submittedName>
</protein>
<proteinExistence type="predicted"/>
<name>A0A5M6ILG2_9PROT</name>
<keyword evidence="2" id="KW-1185">Reference proteome</keyword>